<proteinExistence type="predicted"/>
<dbReference type="AlphaFoldDB" id="W2SE07"/>
<evidence type="ECO:0000256" key="1">
    <source>
        <dbReference type="SAM" id="MobiDB-lite"/>
    </source>
</evidence>
<feature type="region of interest" description="Disordered" evidence="1">
    <location>
        <begin position="143"/>
        <end position="170"/>
    </location>
</feature>
<evidence type="ECO:0000313" key="2">
    <source>
        <dbReference type="EMBL" id="ETN46951.1"/>
    </source>
</evidence>
<dbReference type="VEuPathDB" id="FungiDB:HMPREF1541_01141"/>
<dbReference type="RefSeq" id="XP_008711663.1">
    <property type="nucleotide sequence ID" value="XM_008713441.1"/>
</dbReference>
<organism evidence="2 3">
    <name type="scientific">Cyphellophora europaea (strain CBS 101466)</name>
    <name type="common">Phialophora europaea</name>
    <dbReference type="NCBI Taxonomy" id="1220924"/>
    <lineage>
        <taxon>Eukaryota</taxon>
        <taxon>Fungi</taxon>
        <taxon>Dikarya</taxon>
        <taxon>Ascomycota</taxon>
        <taxon>Pezizomycotina</taxon>
        <taxon>Eurotiomycetes</taxon>
        <taxon>Chaetothyriomycetidae</taxon>
        <taxon>Chaetothyriales</taxon>
        <taxon>Cyphellophoraceae</taxon>
        <taxon>Cyphellophora</taxon>
    </lineage>
</organism>
<dbReference type="GeneID" id="19968480"/>
<gene>
    <name evidence="2" type="ORF">HMPREF1541_01141</name>
</gene>
<evidence type="ECO:0000313" key="3">
    <source>
        <dbReference type="Proteomes" id="UP000030752"/>
    </source>
</evidence>
<name>W2SE07_CYPE1</name>
<protein>
    <submittedName>
        <fullName evidence="2">Uncharacterized protein</fullName>
    </submittedName>
</protein>
<dbReference type="EMBL" id="KB822711">
    <property type="protein sequence ID" value="ETN46951.1"/>
    <property type="molecule type" value="Genomic_DNA"/>
</dbReference>
<sequence length="189" mass="21227">MANKQQELPLFAVDNTADVEPYLFLNHPMAFVPLTCDAKDEHHSAPPSPTAEPKSILKPQTHLQPQHVSFAAAPHLPTEAHAPLMERKHSTASDVSDTFMAPPKPATDFETCSEGFLGGGALRHVTGSHHLRDLAELAELDQQAKARRQSNQKAVRKPKETTTGWNVMSWWPEPLDDRMEREWSEEFYD</sequence>
<dbReference type="HOGENOM" id="CLU_1434394_0_0_1"/>
<dbReference type="InParanoid" id="W2SE07"/>
<accession>W2SE07</accession>
<dbReference type="Proteomes" id="UP000030752">
    <property type="component" value="Unassembled WGS sequence"/>
</dbReference>
<keyword evidence="3" id="KW-1185">Reference proteome</keyword>
<feature type="compositionally biased region" description="Basic residues" evidence="1">
    <location>
        <begin position="145"/>
        <end position="156"/>
    </location>
</feature>
<reference evidence="2 3" key="1">
    <citation type="submission" date="2013-03" db="EMBL/GenBank/DDBJ databases">
        <title>The Genome Sequence of Phialophora europaea CBS 101466.</title>
        <authorList>
            <consortium name="The Broad Institute Genomics Platform"/>
            <person name="Cuomo C."/>
            <person name="de Hoog S."/>
            <person name="Gorbushina A."/>
            <person name="Walker B."/>
            <person name="Young S.K."/>
            <person name="Zeng Q."/>
            <person name="Gargeya S."/>
            <person name="Fitzgerald M."/>
            <person name="Haas B."/>
            <person name="Abouelleil A."/>
            <person name="Allen A.W."/>
            <person name="Alvarado L."/>
            <person name="Arachchi H.M."/>
            <person name="Berlin A.M."/>
            <person name="Chapman S.B."/>
            <person name="Gainer-Dewar J."/>
            <person name="Goldberg J."/>
            <person name="Griggs A."/>
            <person name="Gujja S."/>
            <person name="Hansen M."/>
            <person name="Howarth C."/>
            <person name="Imamovic A."/>
            <person name="Ireland A."/>
            <person name="Larimer J."/>
            <person name="McCowan C."/>
            <person name="Murphy C."/>
            <person name="Pearson M."/>
            <person name="Poon T.W."/>
            <person name="Priest M."/>
            <person name="Roberts A."/>
            <person name="Saif S."/>
            <person name="Shea T."/>
            <person name="Sisk P."/>
            <person name="Sykes S."/>
            <person name="Wortman J."/>
            <person name="Nusbaum C."/>
            <person name="Birren B."/>
        </authorList>
    </citation>
    <scope>NUCLEOTIDE SEQUENCE [LARGE SCALE GENOMIC DNA]</scope>
    <source>
        <strain evidence="2 3">CBS 101466</strain>
    </source>
</reference>